<reference evidence="1" key="1">
    <citation type="submission" date="2020-10" db="EMBL/GenBank/DDBJ databases">
        <title>Complete chloroplast genome of the Synurophyceae Poterioochromonas malhamensis (Pringsheim) R.A.Andersen 2017 from Van Lake in Eastern Anatolia.</title>
        <authorList>
            <person name="Gastineau R."/>
            <person name="Yilmaz E."/>
            <person name="Solak C.N."/>
            <person name="Lemieux C."/>
            <person name="Turmel M."/>
            <person name="Witkowski A."/>
        </authorList>
    </citation>
    <scope>NUCLEOTIDE SEQUENCE</scope>
    <source>
        <strain evidence="1">SZCZR2049</strain>
    </source>
</reference>
<dbReference type="GeneID" id="67132987"/>
<name>A0A7T6Y7L9_9STRA</name>
<protein>
    <submittedName>
        <fullName evidence="1">Uncharacterized protein</fullName>
    </submittedName>
</protein>
<evidence type="ECO:0000313" key="1">
    <source>
        <dbReference type="EMBL" id="QQK55088.1"/>
    </source>
</evidence>
<dbReference type="AlphaFoldDB" id="A0A7T6Y7L9"/>
<organism evidence="1">
    <name type="scientific">Poterioochromonas malhamensis</name>
    <dbReference type="NCBI Taxonomy" id="88167"/>
    <lineage>
        <taxon>Eukaryota</taxon>
        <taxon>Sar</taxon>
        <taxon>Stramenopiles</taxon>
        <taxon>Ochrophyta</taxon>
        <taxon>Synurophyceae</taxon>
        <taxon>Ochromonadales</taxon>
        <taxon>Ochromonadaceae</taxon>
        <taxon>Poterioochromonas</taxon>
    </lineage>
</organism>
<geneLocation type="plastid" evidence="1"/>
<dbReference type="InterPro" id="IPR019616">
    <property type="entry name" value="Ycf54"/>
</dbReference>
<sequence>MKEQNKYYLLTIFENTSDLYNGFEEMLRERVYHYKKSLSPLDFWVIKNIKFDIEELNKQKNENEFLKGFTIITTNKIFFEWIKLRYGYFENMSNNLTLSILENIKNSTYTVDGFYLNLKQIPYLKRKTNLFKE</sequence>
<dbReference type="EMBL" id="MW175522">
    <property type="protein sequence ID" value="QQK55088.1"/>
    <property type="molecule type" value="Genomic_DNA"/>
</dbReference>
<proteinExistence type="predicted"/>
<dbReference type="Pfam" id="PF10674">
    <property type="entry name" value="Ycf54"/>
    <property type="match status" value="1"/>
</dbReference>
<accession>A0A7T6Y7L9</accession>
<keyword evidence="1" id="KW-0934">Plastid</keyword>
<gene>
    <name evidence="1" type="primary">orf133</name>
</gene>
<dbReference type="RefSeq" id="YP_010139422.1">
    <property type="nucleotide sequence ID" value="NC_056910.1"/>
</dbReference>
<dbReference type="InterPro" id="IPR038409">
    <property type="entry name" value="Ycf54-like_sf"/>
</dbReference>
<dbReference type="Gene3D" id="3.30.70.1860">
    <property type="entry name" value="Uncharacterised protein family Ycf54"/>
    <property type="match status" value="1"/>
</dbReference>